<name>A0AAE9Y880_9ACTN</name>
<keyword evidence="10" id="KW-1185">Reference proteome</keyword>
<dbReference type="Pfam" id="PF01098">
    <property type="entry name" value="FTSW_RODA_SPOVE"/>
    <property type="match status" value="1"/>
</dbReference>
<evidence type="ECO:0000256" key="5">
    <source>
        <dbReference type="ARBA" id="ARBA00023136"/>
    </source>
</evidence>
<dbReference type="GO" id="GO:0008955">
    <property type="term" value="F:peptidoglycan glycosyltransferase activity"/>
    <property type="evidence" value="ECO:0007669"/>
    <property type="project" value="UniProtKB-EC"/>
</dbReference>
<feature type="transmembrane region" description="Helical" evidence="8">
    <location>
        <begin position="130"/>
        <end position="148"/>
    </location>
</feature>
<accession>A0AAE9Y880</accession>
<dbReference type="InterPro" id="IPR001182">
    <property type="entry name" value="FtsW/RodA"/>
</dbReference>
<dbReference type="NCBIfam" id="TIGR02210">
    <property type="entry name" value="rodA_shape"/>
    <property type="match status" value="1"/>
</dbReference>
<dbReference type="GO" id="GO:0051301">
    <property type="term" value="P:cell division"/>
    <property type="evidence" value="ECO:0007669"/>
    <property type="project" value="InterPro"/>
</dbReference>
<feature type="transmembrane region" description="Helical" evidence="8">
    <location>
        <begin position="360"/>
        <end position="380"/>
    </location>
</feature>
<feature type="transmembrane region" description="Helical" evidence="8">
    <location>
        <begin position="93"/>
        <end position="110"/>
    </location>
</feature>
<evidence type="ECO:0000256" key="3">
    <source>
        <dbReference type="ARBA" id="ARBA00022960"/>
    </source>
</evidence>
<dbReference type="InterPro" id="IPR011923">
    <property type="entry name" value="RodA/MrdB"/>
</dbReference>
<organism evidence="9 10">
    <name type="scientific">Iamia majanohamensis</name>
    <dbReference type="NCBI Taxonomy" id="467976"/>
    <lineage>
        <taxon>Bacteria</taxon>
        <taxon>Bacillati</taxon>
        <taxon>Actinomycetota</taxon>
        <taxon>Acidimicrobiia</taxon>
        <taxon>Acidimicrobiales</taxon>
        <taxon>Iamiaceae</taxon>
        <taxon>Iamia</taxon>
    </lineage>
</organism>
<gene>
    <name evidence="9" type="primary">rodA</name>
    <name evidence="9" type="ORF">PO878_08980</name>
</gene>
<feature type="transmembrane region" description="Helical" evidence="8">
    <location>
        <begin position="323"/>
        <end position="340"/>
    </location>
</feature>
<dbReference type="RefSeq" id="WP_272738370.1">
    <property type="nucleotide sequence ID" value="NZ_CP116942.1"/>
</dbReference>
<dbReference type="GO" id="GO:0032153">
    <property type="term" value="C:cell division site"/>
    <property type="evidence" value="ECO:0007669"/>
    <property type="project" value="TreeGrafter"/>
</dbReference>
<dbReference type="GO" id="GO:0008360">
    <property type="term" value="P:regulation of cell shape"/>
    <property type="evidence" value="ECO:0007669"/>
    <property type="project" value="UniProtKB-KW"/>
</dbReference>
<evidence type="ECO:0000313" key="9">
    <source>
        <dbReference type="EMBL" id="WCO68855.1"/>
    </source>
</evidence>
<protein>
    <recommendedName>
        <fullName evidence="6">peptidoglycan glycosyltransferase</fullName>
        <ecNumber evidence="6">2.4.99.28</ecNumber>
    </recommendedName>
</protein>
<keyword evidence="2 8" id="KW-0812">Transmembrane</keyword>
<dbReference type="PROSITE" id="PS00428">
    <property type="entry name" value="FTSW_RODA_SPOVE"/>
    <property type="match status" value="1"/>
</dbReference>
<evidence type="ECO:0000256" key="4">
    <source>
        <dbReference type="ARBA" id="ARBA00022989"/>
    </source>
</evidence>
<keyword evidence="5 8" id="KW-0472">Membrane</keyword>
<dbReference type="EMBL" id="CP116942">
    <property type="protein sequence ID" value="WCO68855.1"/>
    <property type="molecule type" value="Genomic_DNA"/>
</dbReference>
<evidence type="ECO:0000256" key="7">
    <source>
        <dbReference type="ARBA" id="ARBA00049902"/>
    </source>
</evidence>
<feature type="transmembrane region" description="Helical" evidence="8">
    <location>
        <begin position="293"/>
        <end position="311"/>
    </location>
</feature>
<feature type="transmembrane region" description="Helical" evidence="8">
    <location>
        <begin position="65"/>
        <end position="81"/>
    </location>
</feature>
<dbReference type="InterPro" id="IPR018365">
    <property type="entry name" value="Cell_cycle_FtsW-rel_CS"/>
</dbReference>
<reference evidence="9" key="1">
    <citation type="submission" date="2023-01" db="EMBL/GenBank/DDBJ databases">
        <title>The diversity of Class Acidimicrobiia in South China Sea sediment environments and the proposal of Iamia marina sp. nov., a novel species of the genus Iamia.</title>
        <authorList>
            <person name="He Y."/>
            <person name="Tian X."/>
        </authorList>
    </citation>
    <scope>NUCLEOTIDE SEQUENCE</scope>
    <source>
        <strain evidence="9">DSM 19957</strain>
    </source>
</reference>
<keyword evidence="4 8" id="KW-1133">Transmembrane helix</keyword>
<dbReference type="PANTHER" id="PTHR30474">
    <property type="entry name" value="CELL CYCLE PROTEIN"/>
    <property type="match status" value="1"/>
</dbReference>
<evidence type="ECO:0000256" key="2">
    <source>
        <dbReference type="ARBA" id="ARBA00022692"/>
    </source>
</evidence>
<dbReference type="GO" id="GO:0015648">
    <property type="term" value="F:lipid-linked peptidoglycan transporter activity"/>
    <property type="evidence" value="ECO:0007669"/>
    <property type="project" value="TreeGrafter"/>
</dbReference>
<comment type="subcellular location">
    <subcellularLocation>
        <location evidence="1">Membrane</location>
        <topology evidence="1">Multi-pass membrane protein</topology>
    </subcellularLocation>
</comment>
<evidence type="ECO:0000256" key="8">
    <source>
        <dbReference type="SAM" id="Phobius"/>
    </source>
</evidence>
<dbReference type="EC" id="2.4.99.28" evidence="6"/>
<dbReference type="GO" id="GO:0005886">
    <property type="term" value="C:plasma membrane"/>
    <property type="evidence" value="ECO:0007669"/>
    <property type="project" value="TreeGrafter"/>
</dbReference>
<feature type="transmembrane region" description="Helical" evidence="8">
    <location>
        <begin position="177"/>
        <end position="194"/>
    </location>
</feature>
<evidence type="ECO:0000256" key="1">
    <source>
        <dbReference type="ARBA" id="ARBA00004141"/>
    </source>
</evidence>
<evidence type="ECO:0000256" key="6">
    <source>
        <dbReference type="ARBA" id="ARBA00044770"/>
    </source>
</evidence>
<keyword evidence="3" id="KW-0133">Cell shape</keyword>
<dbReference type="AlphaFoldDB" id="A0AAE9Y880"/>
<feature type="transmembrane region" description="Helical" evidence="8">
    <location>
        <begin position="199"/>
        <end position="219"/>
    </location>
</feature>
<evidence type="ECO:0000313" key="10">
    <source>
        <dbReference type="Proteomes" id="UP001216390"/>
    </source>
</evidence>
<dbReference type="Proteomes" id="UP001216390">
    <property type="component" value="Chromosome"/>
</dbReference>
<feature type="transmembrane region" description="Helical" evidence="8">
    <location>
        <begin position="21"/>
        <end position="45"/>
    </location>
</feature>
<feature type="transmembrane region" description="Helical" evidence="8">
    <location>
        <begin position="155"/>
        <end position="171"/>
    </location>
</feature>
<dbReference type="KEGG" id="ima:PO878_08980"/>
<sequence length="386" mass="41282">MATVPITRRRPLTSMRHDPSAVWHHVDGVMAACLLAVSALGVLMVYSSTRGASAPFDSSFLTKQAFFMALGLVAATVAAVIDYHKILDVAPMIYGGTVLLLVAVILVGSSRSGTQGWFQLGPFQLQPSEFAKIALILGFTYLAVQFHGDIDLRRLAALLAVGGVPIVLVLLQPDLGTALVSVCITFSLLVAAGVRGRYLVLLGVLAVLFATLVLTSGVLDDYQKDRLTVFANQEQSQSQAEYRGAAWNLEQSKIAIGSGGLTGKGLFNGPQTRSGRVPEQHTDFIFTAVGEELGLVGAAGLLGLYGVIVWRIWRTAQLARDDAGTMICMGVLAMFVFQIFENVGMTMGIMPITGIPLPFLSYGGSSVIMGFIGMGLVLNVHMRRFR</sequence>
<proteinExistence type="predicted"/>
<comment type="catalytic activity">
    <reaction evidence="7">
        <text>[GlcNAc-(1-&gt;4)-Mur2Ac(oyl-L-Ala-gamma-D-Glu-L-Lys-D-Ala-D-Ala)](n)-di-trans,octa-cis-undecaprenyl diphosphate + beta-D-GlcNAc-(1-&gt;4)-Mur2Ac(oyl-L-Ala-gamma-D-Glu-L-Lys-D-Ala-D-Ala)-di-trans,octa-cis-undecaprenyl diphosphate = [GlcNAc-(1-&gt;4)-Mur2Ac(oyl-L-Ala-gamma-D-Glu-L-Lys-D-Ala-D-Ala)](n+1)-di-trans,octa-cis-undecaprenyl diphosphate + di-trans,octa-cis-undecaprenyl diphosphate + H(+)</text>
        <dbReference type="Rhea" id="RHEA:23708"/>
        <dbReference type="Rhea" id="RHEA-COMP:9602"/>
        <dbReference type="Rhea" id="RHEA-COMP:9603"/>
        <dbReference type="ChEBI" id="CHEBI:15378"/>
        <dbReference type="ChEBI" id="CHEBI:58405"/>
        <dbReference type="ChEBI" id="CHEBI:60033"/>
        <dbReference type="ChEBI" id="CHEBI:78435"/>
        <dbReference type="EC" id="2.4.99.28"/>
    </reaction>
</comment>